<evidence type="ECO:0000313" key="6">
    <source>
        <dbReference type="Proteomes" id="UP000306912"/>
    </source>
</evidence>
<dbReference type="Proteomes" id="UP000306912">
    <property type="component" value="Unassembled WGS sequence"/>
</dbReference>
<accession>A0A5R8QGW2</accession>
<dbReference type="GO" id="GO:0003700">
    <property type="term" value="F:DNA-binding transcription factor activity"/>
    <property type="evidence" value="ECO:0007669"/>
    <property type="project" value="InterPro"/>
</dbReference>
<dbReference type="InterPro" id="IPR036388">
    <property type="entry name" value="WH-like_DNA-bd_sf"/>
</dbReference>
<dbReference type="InterPro" id="IPR018356">
    <property type="entry name" value="Tscrpt_reg_HTH_DeoR_CS"/>
</dbReference>
<dbReference type="InterPro" id="IPR050661">
    <property type="entry name" value="BglG_antiterminators"/>
</dbReference>
<dbReference type="SMART" id="SM00420">
    <property type="entry name" value="HTH_DEOR"/>
    <property type="match status" value="1"/>
</dbReference>
<dbReference type="InterPro" id="IPR013199">
    <property type="entry name" value="HTH_Mga_DNA-bd_dom"/>
</dbReference>
<dbReference type="GO" id="GO:0003677">
    <property type="term" value="F:DNA binding"/>
    <property type="evidence" value="ECO:0007669"/>
    <property type="project" value="UniProtKB-KW"/>
</dbReference>
<evidence type="ECO:0000256" key="3">
    <source>
        <dbReference type="ARBA" id="ARBA00023163"/>
    </source>
</evidence>
<sequence length="501" mass="57876">MVTIPLLSKEHLEKDIYRKISIINYLVEHPLCTISDLCGLLDVSENTIRNDLQAIKLDLPENWEIHITKGHGISITKPIDQTLSILSSQLWSETLIFKTIFLLLREDTITINELTERLFANARNIKTVLAHLEMRLSSYGLVLQRAPLQIVGTEIAIRYFFFDHIQYFFGNESWRLDTLNKEIPYIDFMKNAADLLEVKYNCSIPIHHKWDYILYICIMIYRNVYQHKIQFRQGIDDFMQSIPEFYIAKDIMDLLVLTFPEISFNNGDTYHITFPLLSNVEIQTYLGPEIPKTMQVLAKQFQLDTITTEFILNLGKTTDIALTSPQTYTVMRKKIQLQLLKYLINFSFPGFVQNELTEDLTLATAIKIAYQPLIKTYNLPELYNTDIVDIISIIHNEQLIKRNKKNILIIMSGGQVAEETIRTLLASYLGESYFFEISNESLSSTLANQQHLYHAIISDITASADITTPMLSIHNQPTKIELQNIVNFLLLDMFESIENGA</sequence>
<dbReference type="EMBL" id="VBWP01000001">
    <property type="protein sequence ID" value="TLG77255.1"/>
    <property type="molecule type" value="Genomic_DNA"/>
</dbReference>
<dbReference type="Pfam" id="PF05043">
    <property type="entry name" value="Mga"/>
    <property type="match status" value="1"/>
</dbReference>
<keyword evidence="6" id="KW-1185">Reference proteome</keyword>
<dbReference type="InterPro" id="IPR001034">
    <property type="entry name" value="DeoR_HTH"/>
</dbReference>
<protein>
    <submittedName>
        <fullName evidence="5">DeoR family transcriptional regulator</fullName>
    </submittedName>
</protein>
<dbReference type="OrthoDB" id="3175596at2"/>
<dbReference type="InterPro" id="IPR007737">
    <property type="entry name" value="Mga_HTH"/>
</dbReference>
<organism evidence="5 6">
    <name type="scientific">Culicoidibacter larvae</name>
    <dbReference type="NCBI Taxonomy" id="2579976"/>
    <lineage>
        <taxon>Bacteria</taxon>
        <taxon>Bacillati</taxon>
        <taxon>Bacillota</taxon>
        <taxon>Culicoidibacteria</taxon>
        <taxon>Culicoidibacterales</taxon>
        <taxon>Culicoidibacteraceae</taxon>
        <taxon>Culicoidibacter</taxon>
    </lineage>
</organism>
<keyword evidence="1" id="KW-0805">Transcription regulation</keyword>
<dbReference type="Pfam" id="PF08280">
    <property type="entry name" value="HTH_Mga"/>
    <property type="match status" value="1"/>
</dbReference>
<dbReference type="PANTHER" id="PTHR30185:SF18">
    <property type="entry name" value="TRANSCRIPTIONAL REGULATOR MTLR"/>
    <property type="match status" value="1"/>
</dbReference>
<dbReference type="RefSeq" id="WP_138189863.1">
    <property type="nucleotide sequence ID" value="NZ_VBWP01000001.1"/>
</dbReference>
<gene>
    <name evidence="5" type="ORF">FEZ08_01165</name>
</gene>
<dbReference type="PANTHER" id="PTHR30185">
    <property type="entry name" value="CRYPTIC BETA-GLUCOSIDE BGL OPERON ANTITERMINATOR"/>
    <property type="match status" value="1"/>
</dbReference>
<keyword evidence="2" id="KW-0238">DNA-binding</keyword>
<dbReference type="InParanoid" id="A0A5R8QGW2"/>
<reference evidence="5 6" key="1">
    <citation type="submission" date="2019-05" db="EMBL/GenBank/DDBJ databases">
        <title>Culicoidintestinum kansasii gen. nov., sp. nov. from the gastrointestinal tract of the biting midge, Culicoides sonorensis.</title>
        <authorList>
            <person name="Neupane S."/>
            <person name="Ghosh A."/>
            <person name="Gunther S."/>
            <person name="Martin K."/>
            <person name="Zurek L."/>
        </authorList>
    </citation>
    <scope>NUCLEOTIDE SEQUENCE [LARGE SCALE GENOMIC DNA]</scope>
    <source>
        <strain evidence="5 6">CS-1</strain>
    </source>
</reference>
<evidence type="ECO:0000256" key="2">
    <source>
        <dbReference type="ARBA" id="ARBA00023125"/>
    </source>
</evidence>
<evidence type="ECO:0000256" key="1">
    <source>
        <dbReference type="ARBA" id="ARBA00023015"/>
    </source>
</evidence>
<name>A0A5R8QGW2_9FIRM</name>
<comment type="caution">
    <text evidence="5">The sequence shown here is derived from an EMBL/GenBank/DDBJ whole genome shotgun (WGS) entry which is preliminary data.</text>
</comment>
<dbReference type="Gene3D" id="1.10.10.10">
    <property type="entry name" value="Winged helix-like DNA-binding domain superfamily/Winged helix DNA-binding domain"/>
    <property type="match status" value="1"/>
</dbReference>
<dbReference type="PROSITE" id="PS00894">
    <property type="entry name" value="HTH_DEOR_1"/>
    <property type="match status" value="1"/>
</dbReference>
<proteinExistence type="predicted"/>
<evidence type="ECO:0000259" key="4">
    <source>
        <dbReference type="PROSITE" id="PS51000"/>
    </source>
</evidence>
<dbReference type="PROSITE" id="PS51000">
    <property type="entry name" value="HTH_DEOR_2"/>
    <property type="match status" value="1"/>
</dbReference>
<feature type="domain" description="HTH deoR-type" evidence="4">
    <location>
        <begin position="15"/>
        <end position="76"/>
    </location>
</feature>
<keyword evidence="3" id="KW-0804">Transcription</keyword>
<evidence type="ECO:0000313" key="5">
    <source>
        <dbReference type="EMBL" id="TLG77255.1"/>
    </source>
</evidence>
<dbReference type="AlphaFoldDB" id="A0A5R8QGW2"/>